<accession>A0ABU3LEH4</accession>
<evidence type="ECO:0000259" key="2">
    <source>
        <dbReference type="Pfam" id="PF12697"/>
    </source>
</evidence>
<dbReference type="RefSeq" id="WP_349241360.1">
    <property type="nucleotide sequence ID" value="NZ_JAVTTO010000002.1"/>
</dbReference>
<protein>
    <submittedName>
        <fullName evidence="3">Alpha/beta hydrolase</fullName>
    </submittedName>
</protein>
<sequence>MDLLSQQKELKPSLVIPKPVVFLSRSVHFFSSRLAIRLAAKMFTTPINFKTPKRELAMAKSAQKKELIVGETGKRIHLLSYGYSKKKVLLVHGWAGRSTQLFAFADKLLEKGYMVISFDGPAHGKSSGKTTDLLDFLATIKQIDKEHGPFEAAIGHSFGGISLYNAVSDFLKIKTFVTIGAGDKVSNILVQFIKNLKLNKSAYLKLQQFIEKKWGVLVDDYASGYVASNIDIPVLVIHDTEDGDVPVSNAYNIRQNLQNGSLLITHGLGHTKILRDQNIVNKTVEHIIQNT</sequence>
<dbReference type="InterPro" id="IPR013595">
    <property type="entry name" value="Pept_S33_TAP-like_C"/>
</dbReference>
<dbReference type="Gene3D" id="3.40.50.1820">
    <property type="entry name" value="alpha/beta hydrolase"/>
    <property type="match status" value="1"/>
</dbReference>
<dbReference type="GO" id="GO:0016787">
    <property type="term" value="F:hydrolase activity"/>
    <property type="evidence" value="ECO:0007669"/>
    <property type="project" value="UniProtKB-KW"/>
</dbReference>
<dbReference type="InterPro" id="IPR050471">
    <property type="entry name" value="AB_hydrolase"/>
</dbReference>
<dbReference type="PANTHER" id="PTHR43433">
    <property type="entry name" value="HYDROLASE, ALPHA/BETA FOLD FAMILY PROTEIN"/>
    <property type="match status" value="1"/>
</dbReference>
<proteinExistence type="predicted"/>
<gene>
    <name evidence="3" type="ORF">RQM59_06935</name>
</gene>
<dbReference type="PANTHER" id="PTHR43433:SF5">
    <property type="entry name" value="AB HYDROLASE-1 DOMAIN-CONTAINING PROTEIN"/>
    <property type="match status" value="1"/>
</dbReference>
<feature type="domain" description="AB hydrolase-1" evidence="2">
    <location>
        <begin position="88"/>
        <end position="172"/>
    </location>
</feature>
<evidence type="ECO:0000313" key="3">
    <source>
        <dbReference type="EMBL" id="MDT7832109.1"/>
    </source>
</evidence>
<name>A0ABU3LEH4_9FLAO</name>
<dbReference type="InterPro" id="IPR000073">
    <property type="entry name" value="AB_hydrolase_1"/>
</dbReference>
<evidence type="ECO:0000259" key="1">
    <source>
        <dbReference type="Pfam" id="PF08386"/>
    </source>
</evidence>
<dbReference type="InterPro" id="IPR029058">
    <property type="entry name" value="AB_hydrolase_fold"/>
</dbReference>
<keyword evidence="4" id="KW-1185">Reference proteome</keyword>
<keyword evidence="3" id="KW-0378">Hydrolase</keyword>
<dbReference type="Pfam" id="PF08386">
    <property type="entry name" value="Abhydrolase_4"/>
    <property type="match status" value="1"/>
</dbReference>
<feature type="domain" description="Peptidase S33 tripeptidyl aminopeptidase-like C-terminal" evidence="1">
    <location>
        <begin position="231"/>
        <end position="288"/>
    </location>
</feature>
<dbReference type="EMBL" id="JAVTTO010000002">
    <property type="protein sequence ID" value="MDT7832109.1"/>
    <property type="molecule type" value="Genomic_DNA"/>
</dbReference>
<evidence type="ECO:0000313" key="4">
    <source>
        <dbReference type="Proteomes" id="UP001257277"/>
    </source>
</evidence>
<organism evidence="3 4">
    <name type="scientific">Asprobacillus argus</name>
    <dbReference type="NCBI Taxonomy" id="3076534"/>
    <lineage>
        <taxon>Bacteria</taxon>
        <taxon>Pseudomonadati</taxon>
        <taxon>Bacteroidota</taxon>
        <taxon>Flavobacteriia</taxon>
        <taxon>Flavobacteriales</taxon>
        <taxon>Flavobacteriaceae</taxon>
        <taxon>Asprobacillus</taxon>
    </lineage>
</organism>
<dbReference type="SUPFAM" id="SSF53474">
    <property type="entry name" value="alpha/beta-Hydrolases"/>
    <property type="match status" value="1"/>
</dbReference>
<comment type="caution">
    <text evidence="3">The sequence shown here is derived from an EMBL/GenBank/DDBJ whole genome shotgun (WGS) entry which is preliminary data.</text>
</comment>
<dbReference type="Proteomes" id="UP001257277">
    <property type="component" value="Unassembled WGS sequence"/>
</dbReference>
<reference evidence="3 4" key="1">
    <citation type="submission" date="2023-09" db="EMBL/GenBank/DDBJ databases">
        <title>Novel taxa isolated from Blanes Bay.</title>
        <authorList>
            <person name="Rey-Velasco X."/>
            <person name="Lucena T."/>
        </authorList>
    </citation>
    <scope>NUCLEOTIDE SEQUENCE [LARGE SCALE GENOMIC DNA]</scope>
    <source>
        <strain evidence="3 4">S356</strain>
    </source>
</reference>
<dbReference type="Pfam" id="PF12697">
    <property type="entry name" value="Abhydrolase_6"/>
    <property type="match status" value="1"/>
</dbReference>